<proteinExistence type="predicted"/>
<reference evidence="1" key="2">
    <citation type="journal article" date="2015" name="Fish Shellfish Immunol.">
        <title>Early steps in the European eel (Anguilla anguilla)-Vibrio vulnificus interaction in the gills: Role of the RtxA13 toxin.</title>
        <authorList>
            <person name="Callol A."/>
            <person name="Pajuelo D."/>
            <person name="Ebbesson L."/>
            <person name="Teles M."/>
            <person name="MacKenzie S."/>
            <person name="Amaro C."/>
        </authorList>
    </citation>
    <scope>NUCLEOTIDE SEQUENCE</scope>
</reference>
<sequence length="28" mass="3105">MNSLMHLVISFVSELISSLKCDLVKISP</sequence>
<name>A0A0E9XNB6_ANGAN</name>
<accession>A0A0E9XNB6</accession>
<evidence type="ECO:0000313" key="1">
    <source>
        <dbReference type="EMBL" id="JAI03897.1"/>
    </source>
</evidence>
<reference evidence="1" key="1">
    <citation type="submission" date="2014-11" db="EMBL/GenBank/DDBJ databases">
        <authorList>
            <person name="Amaro Gonzalez C."/>
        </authorList>
    </citation>
    <scope>NUCLEOTIDE SEQUENCE</scope>
</reference>
<organism evidence="1">
    <name type="scientific">Anguilla anguilla</name>
    <name type="common">European freshwater eel</name>
    <name type="synonym">Muraena anguilla</name>
    <dbReference type="NCBI Taxonomy" id="7936"/>
    <lineage>
        <taxon>Eukaryota</taxon>
        <taxon>Metazoa</taxon>
        <taxon>Chordata</taxon>
        <taxon>Craniata</taxon>
        <taxon>Vertebrata</taxon>
        <taxon>Euteleostomi</taxon>
        <taxon>Actinopterygii</taxon>
        <taxon>Neopterygii</taxon>
        <taxon>Teleostei</taxon>
        <taxon>Anguilliformes</taxon>
        <taxon>Anguillidae</taxon>
        <taxon>Anguilla</taxon>
    </lineage>
</organism>
<protein>
    <submittedName>
        <fullName evidence="1">Uncharacterized protein</fullName>
    </submittedName>
</protein>
<dbReference type="EMBL" id="GBXM01004681">
    <property type="protein sequence ID" value="JAI03897.1"/>
    <property type="molecule type" value="Transcribed_RNA"/>
</dbReference>
<dbReference type="AlphaFoldDB" id="A0A0E9XNB6"/>